<feature type="region of interest" description="Disordered" evidence="2">
    <location>
        <begin position="550"/>
        <end position="588"/>
    </location>
</feature>
<feature type="compositionally biased region" description="Basic and acidic residues" evidence="2">
    <location>
        <begin position="550"/>
        <end position="559"/>
    </location>
</feature>
<feature type="region of interest" description="Disordered" evidence="2">
    <location>
        <begin position="122"/>
        <end position="166"/>
    </location>
</feature>
<evidence type="ECO:0000256" key="2">
    <source>
        <dbReference type="SAM" id="MobiDB-lite"/>
    </source>
</evidence>
<gene>
    <name evidence="3" type="ORF">PPERSA_13130</name>
</gene>
<dbReference type="Proteomes" id="UP000054937">
    <property type="component" value="Unassembled WGS sequence"/>
</dbReference>
<feature type="compositionally biased region" description="Low complexity" evidence="2">
    <location>
        <begin position="122"/>
        <end position="135"/>
    </location>
</feature>
<feature type="region of interest" description="Disordered" evidence="2">
    <location>
        <begin position="179"/>
        <end position="213"/>
    </location>
</feature>
<evidence type="ECO:0000313" key="4">
    <source>
        <dbReference type="Proteomes" id="UP000054937"/>
    </source>
</evidence>
<feature type="region of interest" description="Disordered" evidence="2">
    <location>
        <begin position="23"/>
        <end position="53"/>
    </location>
</feature>
<feature type="compositionally biased region" description="Polar residues" evidence="2">
    <location>
        <begin position="155"/>
        <end position="166"/>
    </location>
</feature>
<proteinExistence type="predicted"/>
<reference evidence="3 4" key="1">
    <citation type="journal article" date="2015" name="Sci. Rep.">
        <title>Genome of the facultative scuticociliatosis pathogen Pseudocohnilembus persalinus provides insight into its virulence through horizontal gene transfer.</title>
        <authorList>
            <person name="Xiong J."/>
            <person name="Wang G."/>
            <person name="Cheng J."/>
            <person name="Tian M."/>
            <person name="Pan X."/>
            <person name="Warren A."/>
            <person name="Jiang C."/>
            <person name="Yuan D."/>
            <person name="Miao W."/>
        </authorList>
    </citation>
    <scope>NUCLEOTIDE SEQUENCE [LARGE SCALE GENOMIC DNA]</scope>
    <source>
        <strain evidence="3">36N120E</strain>
    </source>
</reference>
<feature type="compositionally biased region" description="Polar residues" evidence="2">
    <location>
        <begin position="560"/>
        <end position="588"/>
    </location>
</feature>
<name>A0A0V0QWP2_PSEPJ</name>
<dbReference type="EMBL" id="LDAU01000094">
    <property type="protein sequence ID" value="KRX06651.1"/>
    <property type="molecule type" value="Genomic_DNA"/>
</dbReference>
<evidence type="ECO:0000313" key="3">
    <source>
        <dbReference type="EMBL" id="KRX06651.1"/>
    </source>
</evidence>
<protein>
    <submittedName>
        <fullName evidence="3">Uncharacterized protein</fullName>
    </submittedName>
</protein>
<evidence type="ECO:0000256" key="1">
    <source>
        <dbReference type="SAM" id="Coils"/>
    </source>
</evidence>
<accession>A0A0V0QWP2</accession>
<sequence length="819" mass="97400">MSNNQRFSFSDTQFENMLKNNSSINQKGSEQNSQNNSMIYNQGQKDKSGGIGENMETAQFNQSKSQNLSRNNSSYSFQSPKFFFEENLAQKLQVIQNQLQNNSNLNSQRKGRSEDQILEKYQNQNQKQQSQGSKRGLLKVSRIENPQTRVIHKGSPSSQRNQKKNQVQINQRLNEMHLGIQKDQDMENKQQYNDEDDENNNQKDNQNKENPGKQDEILQHKLHSLNYSNIIPNSENKYQPEFDYSIQKEPKKIENFNVREIKSMEQHNRYNRYHRIQNGSYNNSLERGDQNISANQNKNNQIFDNSYHNFQRENQDIDLEIQAKNFAKKIENVEIDQMNMELLQSKIIIEELQMKEKKLMEIIKEKSQQIKQMDLVYKNIQIENETLRKQMLENEIKIKEIGSQKLNLQDEAFLQQGKEIANLMRDKQELEKKMLKILLQNEELLAENVKVKIENSEITKELEQLKNSRKFELIRQNSMPYTQKNEHSYDQYNINQSKNQNQYVQSKYSTCVTNNQSPYSQQKKQYSSFYKSNQHNYKDTSDFLNNQYEKESKYHKSKENQNNQKKGHQRSQSWFQDSSHNYSSPDIQINNNISNIEKQQIQSSQNLNQQNENQCFPNYASANNQSHQYSLDNQIFNEQQLNNQIRKNIMNNNEQSLNSVITGTNQSSQKKKNLTSFSQLYNQSGSNNNSFVQNHNNNHSYYNVNSQIRNQDNYHLNQKRNSDVQIKNQNQQQQFKQQQILVNNDCENIDFKQAWRWIKQVITDKLVEHKYLQKQFKKNQQVQLYFERLKFQLKTKHNYANDYNLGVILEELENIIQNN</sequence>
<comment type="caution">
    <text evidence="3">The sequence shown here is derived from an EMBL/GenBank/DDBJ whole genome shotgun (WGS) entry which is preliminary data.</text>
</comment>
<keyword evidence="1" id="KW-0175">Coiled coil</keyword>
<feature type="coiled-coil region" evidence="1">
    <location>
        <begin position="349"/>
        <end position="468"/>
    </location>
</feature>
<feature type="compositionally biased region" description="Polar residues" evidence="2">
    <location>
        <begin position="23"/>
        <end position="43"/>
    </location>
</feature>
<dbReference type="AlphaFoldDB" id="A0A0V0QWP2"/>
<keyword evidence="4" id="KW-1185">Reference proteome</keyword>
<organism evidence="3 4">
    <name type="scientific">Pseudocohnilembus persalinus</name>
    <name type="common">Ciliate</name>
    <dbReference type="NCBI Taxonomy" id="266149"/>
    <lineage>
        <taxon>Eukaryota</taxon>
        <taxon>Sar</taxon>
        <taxon>Alveolata</taxon>
        <taxon>Ciliophora</taxon>
        <taxon>Intramacronucleata</taxon>
        <taxon>Oligohymenophorea</taxon>
        <taxon>Scuticociliatia</taxon>
        <taxon>Philasterida</taxon>
        <taxon>Pseudocohnilembidae</taxon>
        <taxon>Pseudocohnilembus</taxon>
    </lineage>
</organism>
<dbReference type="InParanoid" id="A0A0V0QWP2"/>